<dbReference type="Proteomes" id="UP000296049">
    <property type="component" value="Unassembled WGS sequence"/>
</dbReference>
<dbReference type="EMBL" id="KB815374">
    <property type="protein sequence ID" value="EOA92763.1"/>
    <property type="molecule type" value="Genomic_DNA"/>
</dbReference>
<feature type="non-terminal residue" evidence="1">
    <location>
        <position position="60"/>
    </location>
</feature>
<feature type="non-terminal residue" evidence="1">
    <location>
        <position position="1"/>
    </location>
</feature>
<dbReference type="InterPro" id="IPR029058">
    <property type="entry name" value="AB_hydrolase_fold"/>
</dbReference>
<sequence length="60" mass="6916">YKSGQAKETIPLRETPLYTEDRLGLQEMDKAGKLLFLGVEGEHLQFSEQWFCATILPFLQ</sequence>
<organism evidence="1 2">
    <name type="scientific">Anas platyrhynchos</name>
    <name type="common">Mallard</name>
    <name type="synonym">Anas boschas</name>
    <dbReference type="NCBI Taxonomy" id="8839"/>
    <lineage>
        <taxon>Eukaryota</taxon>
        <taxon>Metazoa</taxon>
        <taxon>Chordata</taxon>
        <taxon>Craniata</taxon>
        <taxon>Vertebrata</taxon>
        <taxon>Euteleostomi</taxon>
        <taxon>Archelosauria</taxon>
        <taxon>Archosauria</taxon>
        <taxon>Dinosauria</taxon>
        <taxon>Saurischia</taxon>
        <taxon>Theropoda</taxon>
        <taxon>Coelurosauria</taxon>
        <taxon>Aves</taxon>
        <taxon>Neognathae</taxon>
        <taxon>Galloanserae</taxon>
        <taxon>Anseriformes</taxon>
        <taxon>Anatidae</taxon>
        <taxon>Anatinae</taxon>
        <taxon>Anas</taxon>
    </lineage>
</organism>
<protein>
    <submittedName>
        <fullName evidence="1">Palmitoyl-protein thioesterase 1</fullName>
    </submittedName>
</protein>
<keyword evidence="2" id="KW-1185">Reference proteome</keyword>
<gene>
    <name evidence="1" type="ORF">Anapl_18523</name>
</gene>
<reference evidence="2" key="1">
    <citation type="journal article" date="2013" name="Nat. Genet.">
        <title>The duck genome and transcriptome provide insight into an avian influenza virus reservoir species.</title>
        <authorList>
            <person name="Huang Y."/>
            <person name="Li Y."/>
            <person name="Burt D.W."/>
            <person name="Chen H."/>
            <person name="Zhang Y."/>
            <person name="Qian W."/>
            <person name="Kim H."/>
            <person name="Gan S."/>
            <person name="Zhao Y."/>
            <person name="Li J."/>
            <person name="Yi K."/>
            <person name="Feng H."/>
            <person name="Zhu P."/>
            <person name="Li B."/>
            <person name="Liu Q."/>
            <person name="Fairley S."/>
            <person name="Magor K.E."/>
            <person name="Du Z."/>
            <person name="Hu X."/>
            <person name="Goodman L."/>
            <person name="Tafer H."/>
            <person name="Vignal A."/>
            <person name="Lee T."/>
            <person name="Kim K.W."/>
            <person name="Sheng Z."/>
            <person name="An Y."/>
            <person name="Searle S."/>
            <person name="Herrero J."/>
            <person name="Groenen M.A."/>
            <person name="Crooijmans R.P."/>
            <person name="Faraut T."/>
            <person name="Cai Q."/>
            <person name="Webster R.G."/>
            <person name="Aldridge J.R."/>
            <person name="Warren W.C."/>
            <person name="Bartschat S."/>
            <person name="Kehr S."/>
            <person name="Marz M."/>
            <person name="Stadler P.F."/>
            <person name="Smith J."/>
            <person name="Kraus R.H."/>
            <person name="Zhao Y."/>
            <person name="Ren L."/>
            <person name="Fei J."/>
            <person name="Morisson M."/>
            <person name="Kaiser P."/>
            <person name="Griffin D.K."/>
            <person name="Rao M."/>
            <person name="Pitel F."/>
            <person name="Wang J."/>
            <person name="Li N."/>
        </authorList>
    </citation>
    <scope>NUCLEOTIDE SEQUENCE [LARGE SCALE GENOMIC DNA]</scope>
</reference>
<dbReference type="Gene3D" id="3.40.50.1820">
    <property type="entry name" value="alpha/beta hydrolase"/>
    <property type="match status" value="1"/>
</dbReference>
<dbReference type="Pfam" id="PF02089">
    <property type="entry name" value="Palm_thioest"/>
    <property type="match status" value="1"/>
</dbReference>
<evidence type="ECO:0000313" key="1">
    <source>
        <dbReference type="EMBL" id="EOA92763.1"/>
    </source>
</evidence>
<dbReference type="SUPFAM" id="SSF53474">
    <property type="entry name" value="alpha/beta-Hydrolases"/>
    <property type="match status" value="1"/>
</dbReference>
<evidence type="ECO:0000313" key="2">
    <source>
        <dbReference type="Proteomes" id="UP000296049"/>
    </source>
</evidence>
<proteinExistence type="predicted"/>
<name>R0KI12_ANAPL</name>
<accession>R0KI12</accession>
<dbReference type="AlphaFoldDB" id="R0KI12"/>